<dbReference type="STRING" id="1348853.LK12_22025"/>
<dbReference type="Gene3D" id="1.10.10.10">
    <property type="entry name" value="Winged helix-like DNA-binding domain superfamily/Winged helix DNA-binding domain"/>
    <property type="match status" value="1"/>
</dbReference>
<keyword evidence="3" id="KW-0804">Transcription</keyword>
<proteinExistence type="predicted"/>
<dbReference type="InterPro" id="IPR036388">
    <property type="entry name" value="WH-like_DNA-bd_sf"/>
</dbReference>
<keyword evidence="2" id="KW-0238">DNA-binding</keyword>
<dbReference type="OrthoDB" id="3170288at2"/>
<dbReference type="Pfam" id="PF03472">
    <property type="entry name" value="Autoind_bind"/>
    <property type="match status" value="1"/>
</dbReference>
<evidence type="ECO:0000259" key="4">
    <source>
        <dbReference type="PROSITE" id="PS50043"/>
    </source>
</evidence>
<dbReference type="CDD" id="cd06170">
    <property type="entry name" value="LuxR_C_like"/>
    <property type="match status" value="1"/>
</dbReference>
<dbReference type="Gene3D" id="3.30.450.80">
    <property type="entry name" value="Transcription factor LuxR-like, autoinducer-binding domain"/>
    <property type="match status" value="1"/>
</dbReference>
<dbReference type="GO" id="GO:0006355">
    <property type="term" value="P:regulation of DNA-templated transcription"/>
    <property type="evidence" value="ECO:0007669"/>
    <property type="project" value="InterPro"/>
</dbReference>
<dbReference type="EMBL" id="JTDI01000008">
    <property type="protein sequence ID" value="KHK89194.1"/>
    <property type="molecule type" value="Genomic_DNA"/>
</dbReference>
<evidence type="ECO:0000313" key="6">
    <source>
        <dbReference type="Proteomes" id="UP000031057"/>
    </source>
</evidence>
<evidence type="ECO:0000256" key="3">
    <source>
        <dbReference type="ARBA" id="ARBA00023163"/>
    </source>
</evidence>
<protein>
    <submittedName>
        <fullName evidence="5">LuxR family transcriptional regulator</fullName>
    </submittedName>
</protein>
<dbReference type="AlphaFoldDB" id="A0A0B1ZDS7"/>
<reference evidence="5 6" key="1">
    <citation type="submission" date="2014-10" db="EMBL/GenBank/DDBJ databases">
        <title>Genome sequence of Novosphingobium malaysiense MUSC 273(T).</title>
        <authorList>
            <person name="Lee L.-H."/>
        </authorList>
    </citation>
    <scope>NUCLEOTIDE SEQUENCE [LARGE SCALE GENOMIC DNA]</scope>
    <source>
        <strain evidence="5 6">MUSC 273</strain>
    </source>
</reference>
<dbReference type="Proteomes" id="UP000031057">
    <property type="component" value="Unassembled WGS sequence"/>
</dbReference>
<dbReference type="PANTHER" id="PTHR44688:SF16">
    <property type="entry name" value="DNA-BINDING TRANSCRIPTIONAL ACTIVATOR DEVR_DOSR"/>
    <property type="match status" value="1"/>
</dbReference>
<dbReference type="PANTHER" id="PTHR44688">
    <property type="entry name" value="DNA-BINDING TRANSCRIPTIONAL ACTIVATOR DEVR_DOSR"/>
    <property type="match status" value="1"/>
</dbReference>
<dbReference type="InterPro" id="IPR005143">
    <property type="entry name" value="TF_LuxR_autoind-bd_dom"/>
</dbReference>
<dbReference type="InterPro" id="IPR036693">
    <property type="entry name" value="TF_LuxR_autoind-bd_dom_sf"/>
</dbReference>
<dbReference type="Pfam" id="PF00196">
    <property type="entry name" value="GerE"/>
    <property type="match status" value="1"/>
</dbReference>
<dbReference type="PRINTS" id="PR00038">
    <property type="entry name" value="HTHLUXR"/>
</dbReference>
<dbReference type="InterPro" id="IPR016032">
    <property type="entry name" value="Sig_transdc_resp-reg_C-effctor"/>
</dbReference>
<gene>
    <name evidence="5" type="ORF">LK12_22025</name>
</gene>
<dbReference type="SMART" id="SM00421">
    <property type="entry name" value="HTH_LUXR"/>
    <property type="match status" value="1"/>
</dbReference>
<dbReference type="InterPro" id="IPR000792">
    <property type="entry name" value="Tscrpt_reg_LuxR_C"/>
</dbReference>
<organism evidence="5 6">
    <name type="scientific">Novosphingobium malaysiense</name>
    <dbReference type="NCBI Taxonomy" id="1348853"/>
    <lineage>
        <taxon>Bacteria</taxon>
        <taxon>Pseudomonadati</taxon>
        <taxon>Pseudomonadota</taxon>
        <taxon>Alphaproteobacteria</taxon>
        <taxon>Sphingomonadales</taxon>
        <taxon>Sphingomonadaceae</taxon>
        <taxon>Novosphingobium</taxon>
    </lineage>
</organism>
<dbReference type="RefSeq" id="WP_039289884.1">
    <property type="nucleotide sequence ID" value="NZ_JTDI01000008.1"/>
</dbReference>
<keyword evidence="1" id="KW-0805">Transcription regulation</keyword>
<keyword evidence="6" id="KW-1185">Reference proteome</keyword>
<dbReference type="SUPFAM" id="SSF46894">
    <property type="entry name" value="C-terminal effector domain of the bipartite response regulators"/>
    <property type="match status" value="1"/>
</dbReference>
<dbReference type="PROSITE" id="PS50043">
    <property type="entry name" value="HTH_LUXR_2"/>
    <property type="match status" value="1"/>
</dbReference>
<evidence type="ECO:0000256" key="2">
    <source>
        <dbReference type="ARBA" id="ARBA00023125"/>
    </source>
</evidence>
<comment type="caution">
    <text evidence="5">The sequence shown here is derived from an EMBL/GenBank/DDBJ whole genome shotgun (WGS) entry which is preliminary data.</text>
</comment>
<accession>A0A0B1ZDS7</accession>
<dbReference type="SUPFAM" id="SSF75516">
    <property type="entry name" value="Pheromone-binding domain of LuxR-like quorum-sensing transcription factors"/>
    <property type="match status" value="1"/>
</dbReference>
<dbReference type="GO" id="GO:0003677">
    <property type="term" value="F:DNA binding"/>
    <property type="evidence" value="ECO:0007669"/>
    <property type="project" value="UniProtKB-KW"/>
</dbReference>
<feature type="domain" description="HTH luxR-type" evidence="4">
    <location>
        <begin position="177"/>
        <end position="242"/>
    </location>
</feature>
<sequence length="255" mass="28107">MVIGPELVEFMLSLGQVRTDADFYDLLLETTRRLGFKQFAFVSHVDLLAAADEAVAISNYPDGWVERIFAERYYLDDPVHAASIGRSTPYAWHAIQKRVKLSKRQLSIMQEGASFGLQDGVTVPVHSPGEYRGTCSFATSERVSMTPRIRGATHIVAGFGFEAARKLVRIRLGAEKSTPSLPRLSPREVDCVGLVATGMGDTQIAHALGLSEATVHQHVTGAMRKCGVFKRTALVFRALFDGHICFHSLRRTSSK</sequence>
<evidence type="ECO:0000256" key="1">
    <source>
        <dbReference type="ARBA" id="ARBA00023015"/>
    </source>
</evidence>
<name>A0A0B1ZDS7_9SPHN</name>
<evidence type="ECO:0000313" key="5">
    <source>
        <dbReference type="EMBL" id="KHK89194.1"/>
    </source>
</evidence>